<sequence>MAKINEDVYLEHIPSTVYNELIHELNKNSSWQVLACHVAKQLGYHWKSWLQSLERNISAMKTPADNLLFELNVKMCTVGILCTLLRDCELGDALSVLHYPEESVIVKHPSDDMGRDTLEISLGQHLRLSCKATGIPSPSYQWCCNNIELHEQQSCELDIIINSHDQAGEYNCKISQVTDDEGAVLLTRSVFVNISHVPVVIQQQPPAFLELKEDEDFLIKCVAHGHPEPRYQWFRDNTRLEGETSNVLHIKRFGSKDEGKYYCFISNDVNEVITQESRVMLDLPREKAIAKIALVIANCDYENHMCLETPKNDAAQIGELLKGMDFEVMSFVNLSLEQMKNAIKTFGEFLMEGVYGLFYYAGHGFKMQESYMLAVDAPESYLRKDAICESELLAISLKNEPALLVTILDMCQTVPPKECNPDIHNEIPKVKEYKSKKHLRNLVQAYSTSSHRPSYERAKNKYGFYTMHLSEYISKNIPVTKVFEEVGKSLDKLLKGKERNQIPWFAFNITKPFPGISAKVNISLFMEPYLNIIKISVCNLDDLEVNFFNSVYTKQNKLFQTANSKACWIHNPQIYQGLLIVSVNKNGALIDGIKLDIKNYIPLFEEVDMRFTSSLLRRMAEWSKKYSNLPDSYIERAMAQVYWKTPNKPNYLPRTIERKRFRFSIHRPWTHEFRRQNAPGVYHKFVHVEPIKDWSFFRGDRVEVLVGKDKGKQGIVKEIYQERNWIIVEGLNTKLITTMKSKSFPGLYLQQEQPLLVTSQVQLVDPSDMQGTPVEWRYTEDGQRVRVSVRTGRLIPVPVSSKETIDYRIPRLYLEQAKDTTKADVEKITFAPALKTFEMDIMDEMGIKEDRVPKKFYWY</sequence>
<dbReference type="STRING" id="300112.A0A4S2JBA6"/>
<dbReference type="GO" id="GO:0003723">
    <property type="term" value="F:RNA binding"/>
    <property type="evidence" value="ECO:0007669"/>
    <property type="project" value="InterPro"/>
</dbReference>
<feature type="domain" description="Caspase family p20" evidence="7">
    <location>
        <begin position="291"/>
        <end position="366"/>
    </location>
</feature>
<dbReference type="Pfam" id="PF00656">
    <property type="entry name" value="Peptidase_C14"/>
    <property type="match status" value="1"/>
</dbReference>
<dbReference type="SUPFAM" id="SSF48726">
    <property type="entry name" value="Immunoglobulin"/>
    <property type="match status" value="1"/>
</dbReference>
<dbReference type="GO" id="GO:0006412">
    <property type="term" value="P:translation"/>
    <property type="evidence" value="ECO:0007669"/>
    <property type="project" value="InterPro"/>
</dbReference>
<dbReference type="SUPFAM" id="SSF50104">
    <property type="entry name" value="Translation proteins SH3-like domain"/>
    <property type="match status" value="1"/>
</dbReference>
<feature type="domain" description="Ig-like" evidence="8">
    <location>
        <begin position="198"/>
        <end position="280"/>
    </location>
</feature>
<dbReference type="InterPro" id="IPR013783">
    <property type="entry name" value="Ig-like_fold"/>
</dbReference>
<dbReference type="InterPro" id="IPR036179">
    <property type="entry name" value="Ig-like_dom_sf"/>
</dbReference>
<dbReference type="PROSITE" id="PS50835">
    <property type="entry name" value="IG_LIKE"/>
    <property type="match status" value="2"/>
</dbReference>
<dbReference type="SMART" id="SM00409">
    <property type="entry name" value="IG"/>
    <property type="match status" value="2"/>
</dbReference>
<evidence type="ECO:0000256" key="5">
    <source>
        <dbReference type="ARBA" id="ARBA00035357"/>
    </source>
</evidence>
<reference evidence="9 10" key="1">
    <citation type="journal article" date="2019" name="Philos. Trans. R. Soc. Lond., B, Biol. Sci.">
        <title>Ant behaviour and brain gene expression of defending hosts depend on the ecological success of the intruding social parasite.</title>
        <authorList>
            <person name="Kaur R."/>
            <person name="Stoldt M."/>
            <person name="Jongepier E."/>
            <person name="Feldmeyer B."/>
            <person name="Menzel F."/>
            <person name="Bornberg-Bauer E."/>
            <person name="Foitzik S."/>
        </authorList>
    </citation>
    <scope>NUCLEOTIDE SEQUENCE [LARGE SCALE GENOMIC DNA]</scope>
    <source>
        <tissue evidence="9">Whole body</tissue>
    </source>
</reference>
<dbReference type="NCBIfam" id="TIGR01079">
    <property type="entry name" value="rplX_bact"/>
    <property type="match status" value="1"/>
</dbReference>
<keyword evidence="2 6" id="KW-0689">Ribosomal protein</keyword>
<dbReference type="InterPro" id="IPR011600">
    <property type="entry name" value="Pept_C14_caspase"/>
</dbReference>
<dbReference type="GO" id="GO:0004197">
    <property type="term" value="F:cysteine-type endopeptidase activity"/>
    <property type="evidence" value="ECO:0007669"/>
    <property type="project" value="InterPro"/>
</dbReference>
<gene>
    <name evidence="9" type="ORF">DBV15_11149</name>
</gene>
<evidence type="ECO:0000256" key="3">
    <source>
        <dbReference type="ARBA" id="ARBA00023274"/>
    </source>
</evidence>
<dbReference type="InterPro" id="IPR003599">
    <property type="entry name" value="Ig_sub"/>
</dbReference>
<dbReference type="Gene3D" id="3.40.50.1460">
    <property type="match status" value="1"/>
</dbReference>
<dbReference type="PROSITE" id="PS01108">
    <property type="entry name" value="RIBOSOMAL_L24"/>
    <property type="match status" value="1"/>
</dbReference>
<dbReference type="InterPro" id="IPR041988">
    <property type="entry name" value="Ribosomal_uL24_KOW"/>
</dbReference>
<dbReference type="InterPro" id="IPR001309">
    <property type="entry name" value="Pept_C14_p20"/>
</dbReference>
<dbReference type="PROSITE" id="PS50208">
    <property type="entry name" value="CASPASE_P20"/>
    <property type="match status" value="1"/>
</dbReference>
<dbReference type="InterPro" id="IPR007110">
    <property type="entry name" value="Ig-like_dom"/>
</dbReference>
<evidence type="ECO:0000256" key="4">
    <source>
        <dbReference type="ARBA" id="ARBA00035283"/>
    </source>
</evidence>
<dbReference type="Gene3D" id="2.30.30.30">
    <property type="match status" value="1"/>
</dbReference>
<dbReference type="SMART" id="SM00408">
    <property type="entry name" value="IGc2"/>
    <property type="match status" value="2"/>
</dbReference>
<dbReference type="InterPro" id="IPR003598">
    <property type="entry name" value="Ig_sub2"/>
</dbReference>
<keyword evidence="10" id="KW-1185">Reference proteome</keyword>
<dbReference type="InterPro" id="IPR011029">
    <property type="entry name" value="DEATH-like_dom_sf"/>
</dbReference>
<comment type="caution">
    <text evidence="9">The sequence shown here is derived from an EMBL/GenBank/DDBJ whole genome shotgun (WGS) entry which is preliminary data.</text>
</comment>
<proteinExistence type="inferred from homology"/>
<evidence type="ECO:0000259" key="8">
    <source>
        <dbReference type="PROSITE" id="PS50835"/>
    </source>
</evidence>
<organism evidence="9 10">
    <name type="scientific">Temnothorax longispinosus</name>
    <dbReference type="NCBI Taxonomy" id="300112"/>
    <lineage>
        <taxon>Eukaryota</taxon>
        <taxon>Metazoa</taxon>
        <taxon>Ecdysozoa</taxon>
        <taxon>Arthropoda</taxon>
        <taxon>Hexapoda</taxon>
        <taxon>Insecta</taxon>
        <taxon>Pterygota</taxon>
        <taxon>Neoptera</taxon>
        <taxon>Endopterygota</taxon>
        <taxon>Hymenoptera</taxon>
        <taxon>Apocrita</taxon>
        <taxon>Aculeata</taxon>
        <taxon>Formicoidea</taxon>
        <taxon>Formicidae</taxon>
        <taxon>Myrmicinae</taxon>
        <taxon>Temnothorax</taxon>
    </lineage>
</organism>
<keyword evidence="3 6" id="KW-0687">Ribonucleoprotein</keyword>
<dbReference type="GO" id="GO:0005840">
    <property type="term" value="C:ribosome"/>
    <property type="evidence" value="ECO:0007669"/>
    <property type="project" value="UniProtKB-KW"/>
</dbReference>
<name>A0A4S2JBA6_9HYME</name>
<evidence type="ECO:0000256" key="2">
    <source>
        <dbReference type="ARBA" id="ARBA00022980"/>
    </source>
</evidence>
<evidence type="ECO:0000313" key="9">
    <source>
        <dbReference type="EMBL" id="TGZ32256.1"/>
    </source>
</evidence>
<dbReference type="InterPro" id="IPR052039">
    <property type="entry name" value="Caspase-related_regulators"/>
</dbReference>
<dbReference type="CDD" id="cd06089">
    <property type="entry name" value="KOW_RPL26"/>
    <property type="match status" value="1"/>
</dbReference>
<dbReference type="InterPro" id="IPR005825">
    <property type="entry name" value="Ribosomal_uL24_CS"/>
</dbReference>
<dbReference type="Proteomes" id="UP000310200">
    <property type="component" value="Unassembled WGS sequence"/>
</dbReference>
<evidence type="ECO:0000259" key="7">
    <source>
        <dbReference type="PROSITE" id="PS50208"/>
    </source>
</evidence>
<dbReference type="SMART" id="SM00739">
    <property type="entry name" value="KOW"/>
    <property type="match status" value="1"/>
</dbReference>
<dbReference type="GO" id="GO:0003735">
    <property type="term" value="F:structural constituent of ribosome"/>
    <property type="evidence" value="ECO:0007669"/>
    <property type="project" value="InterPro"/>
</dbReference>
<evidence type="ECO:0000313" key="10">
    <source>
        <dbReference type="Proteomes" id="UP000310200"/>
    </source>
</evidence>
<dbReference type="Pfam" id="PF17136">
    <property type="entry name" value="ribosomal_L24"/>
    <property type="match status" value="1"/>
</dbReference>
<dbReference type="Pfam" id="PF00467">
    <property type="entry name" value="KOW"/>
    <property type="match status" value="1"/>
</dbReference>
<comment type="similarity">
    <text evidence="1 6">Belongs to the universal ribosomal protein uL24 family.</text>
</comment>
<dbReference type="PANTHER" id="PTHR22576">
    <property type="entry name" value="MUCOSA ASSOCIATED LYMPHOID TISSUE LYMPHOMA TRANSLOCATION PROTEIN 1/PARACASPASE"/>
    <property type="match status" value="1"/>
</dbReference>
<dbReference type="PANTHER" id="PTHR22576:SF37">
    <property type="entry name" value="MUCOSA-ASSOCIATED LYMPHOID TISSUE LYMPHOMA TRANSLOCATION PROTEIN 1"/>
    <property type="match status" value="1"/>
</dbReference>
<evidence type="ECO:0000256" key="6">
    <source>
        <dbReference type="RuleBase" id="RU003477"/>
    </source>
</evidence>
<dbReference type="InterPro" id="IPR005824">
    <property type="entry name" value="KOW"/>
</dbReference>
<dbReference type="InterPro" id="IPR008991">
    <property type="entry name" value="Translation_prot_SH3-like_sf"/>
</dbReference>
<dbReference type="Pfam" id="PF13927">
    <property type="entry name" value="Ig_3"/>
    <property type="match status" value="2"/>
</dbReference>
<dbReference type="InterPro" id="IPR003256">
    <property type="entry name" value="Ribosomal_uL24"/>
</dbReference>
<feature type="domain" description="Ig-like" evidence="8">
    <location>
        <begin position="100"/>
        <end position="191"/>
    </location>
</feature>
<evidence type="ECO:0000256" key="1">
    <source>
        <dbReference type="ARBA" id="ARBA00010618"/>
    </source>
</evidence>
<dbReference type="Gene3D" id="1.10.533.10">
    <property type="entry name" value="Death Domain, Fas"/>
    <property type="match status" value="1"/>
</dbReference>
<protein>
    <recommendedName>
        <fullName evidence="4">Large ribosomal subunit protein uL24m</fullName>
    </recommendedName>
    <alternativeName>
        <fullName evidence="5">39S ribosomal protein L24, mitochondrial</fullName>
    </alternativeName>
</protein>
<dbReference type="InterPro" id="IPR014722">
    <property type="entry name" value="Rib_uL2_dom2"/>
</dbReference>
<dbReference type="InterPro" id="IPR029030">
    <property type="entry name" value="Caspase-like_dom_sf"/>
</dbReference>
<dbReference type="GO" id="GO:0006508">
    <property type="term" value="P:proteolysis"/>
    <property type="evidence" value="ECO:0007669"/>
    <property type="project" value="InterPro"/>
</dbReference>
<dbReference type="GO" id="GO:1990904">
    <property type="term" value="C:ribonucleoprotein complex"/>
    <property type="evidence" value="ECO:0007669"/>
    <property type="project" value="UniProtKB-KW"/>
</dbReference>
<dbReference type="Gene3D" id="2.60.40.10">
    <property type="entry name" value="Immunoglobulins"/>
    <property type="match status" value="2"/>
</dbReference>
<dbReference type="AlphaFoldDB" id="A0A4S2JBA6"/>
<accession>A0A4S2JBA6</accession>
<dbReference type="SUPFAM" id="SSF52129">
    <property type="entry name" value="Caspase-like"/>
    <property type="match status" value="1"/>
</dbReference>
<dbReference type="InterPro" id="IPR057264">
    <property type="entry name" value="Ribosomal_uL24_C"/>
</dbReference>
<dbReference type="EMBL" id="QBLH01003911">
    <property type="protein sequence ID" value="TGZ32256.1"/>
    <property type="molecule type" value="Genomic_DNA"/>
</dbReference>
<dbReference type="SUPFAM" id="SSF47986">
    <property type="entry name" value="DEATH domain"/>
    <property type="match status" value="1"/>
</dbReference>